<evidence type="ECO:0000256" key="4">
    <source>
        <dbReference type="ARBA" id="ARBA00017172"/>
    </source>
</evidence>
<dbReference type="FunFam" id="3.40.50.970:FF:000009">
    <property type="entry name" value="Pyruvate dehydrogenase E1 component"/>
    <property type="match status" value="1"/>
</dbReference>
<evidence type="ECO:0000256" key="6">
    <source>
        <dbReference type="ARBA" id="ARBA00023052"/>
    </source>
</evidence>
<dbReference type="EMBL" id="CP004387">
    <property type="protein sequence ID" value="AJD47416.1"/>
    <property type="molecule type" value="Genomic_DNA"/>
</dbReference>
<evidence type="ECO:0000256" key="2">
    <source>
        <dbReference type="ARBA" id="ARBA00003157"/>
    </source>
</evidence>
<dbReference type="HOGENOM" id="CLU_009154_2_0_6"/>
<evidence type="ECO:0000256" key="1">
    <source>
        <dbReference type="ARBA" id="ARBA00001964"/>
    </source>
</evidence>
<evidence type="ECO:0000259" key="12">
    <source>
        <dbReference type="Pfam" id="PF17831"/>
    </source>
</evidence>
<dbReference type="SUPFAM" id="SSF52922">
    <property type="entry name" value="TK C-terminal domain-like"/>
    <property type="match status" value="1"/>
</dbReference>
<comment type="catalytic activity">
    <reaction evidence="8 9">
        <text>N(6)-[(R)-lipoyl]-L-lysyl-[protein] + pyruvate + H(+) = N(6)-[(R)-S(8)-acetyldihydrolipoyl]-L-lysyl-[protein] + CO2</text>
        <dbReference type="Rhea" id="RHEA:19189"/>
        <dbReference type="Rhea" id="RHEA-COMP:10474"/>
        <dbReference type="Rhea" id="RHEA-COMP:10478"/>
        <dbReference type="ChEBI" id="CHEBI:15361"/>
        <dbReference type="ChEBI" id="CHEBI:15378"/>
        <dbReference type="ChEBI" id="CHEBI:16526"/>
        <dbReference type="ChEBI" id="CHEBI:83099"/>
        <dbReference type="ChEBI" id="CHEBI:83111"/>
        <dbReference type="EC" id="1.2.4.1"/>
    </reaction>
</comment>
<evidence type="ECO:0000259" key="11">
    <source>
        <dbReference type="Pfam" id="PF00456"/>
    </source>
</evidence>
<organism evidence="14 15">
    <name type="scientific">Isoalcanivorax pacificus W11-5</name>
    <dbReference type="NCBI Taxonomy" id="391936"/>
    <lineage>
        <taxon>Bacteria</taxon>
        <taxon>Pseudomonadati</taxon>
        <taxon>Pseudomonadota</taxon>
        <taxon>Gammaproteobacteria</taxon>
        <taxon>Oceanospirillales</taxon>
        <taxon>Alcanivoracaceae</taxon>
        <taxon>Isoalcanivorax</taxon>
    </lineage>
</organism>
<dbReference type="GO" id="GO:0000287">
    <property type="term" value="F:magnesium ion binding"/>
    <property type="evidence" value="ECO:0007669"/>
    <property type="project" value="UniProtKB-ARBA"/>
</dbReference>
<dbReference type="InterPro" id="IPR035807">
    <property type="entry name" value="PDC_E1_N"/>
</dbReference>
<dbReference type="NCBIfam" id="TIGR00759">
    <property type="entry name" value="aceE"/>
    <property type="match status" value="1"/>
</dbReference>
<keyword evidence="10" id="KW-0460">Magnesium</keyword>
<dbReference type="Pfam" id="PF17831">
    <property type="entry name" value="PDH_E1_M"/>
    <property type="match status" value="1"/>
</dbReference>
<dbReference type="SUPFAM" id="SSF52518">
    <property type="entry name" value="Thiamin diphosphate-binding fold (THDP-binding)"/>
    <property type="match status" value="2"/>
</dbReference>
<evidence type="ECO:0000256" key="7">
    <source>
        <dbReference type="ARBA" id="ARBA00023317"/>
    </source>
</evidence>
<keyword evidence="15" id="KW-1185">Reference proteome</keyword>
<feature type="binding site" evidence="10">
    <location>
        <position position="269"/>
    </location>
    <ligand>
        <name>Mg(2+)</name>
        <dbReference type="ChEBI" id="CHEBI:18420"/>
    </ligand>
</feature>
<evidence type="ECO:0000313" key="14">
    <source>
        <dbReference type="EMBL" id="AJD47416.1"/>
    </source>
</evidence>
<protein>
    <recommendedName>
        <fullName evidence="4 9">Pyruvate dehydrogenase E1 component</fullName>
        <ecNumber evidence="3 9">1.2.4.1</ecNumber>
    </recommendedName>
</protein>
<keyword evidence="5 9" id="KW-0560">Oxidoreductase</keyword>
<comment type="function">
    <text evidence="2 9">Component of the pyruvate dehydrogenase (PDH) complex, that catalyzes the overall conversion of pyruvate to acetyl-CoA and CO(2).</text>
</comment>
<dbReference type="EC" id="1.2.4.1" evidence="3 9"/>
<dbReference type="Gene3D" id="3.40.50.920">
    <property type="match status" value="1"/>
</dbReference>
<dbReference type="Gene3D" id="3.40.50.970">
    <property type="match status" value="2"/>
</dbReference>
<dbReference type="PANTHER" id="PTHR43825:SF3">
    <property type="entry name" value="PYRUVATE DEHYDROGENASE E1 COMPONENT"/>
    <property type="match status" value="1"/>
</dbReference>
<feature type="binding site" evidence="10">
    <location>
        <position position="271"/>
    </location>
    <ligand>
        <name>Mg(2+)</name>
        <dbReference type="ChEBI" id="CHEBI:18420"/>
    </ligand>
</feature>
<dbReference type="AlphaFoldDB" id="A0A0B4XK10"/>
<sequence>MKKRGVFNNKILDAFFDDTDPDETREWLEALSSVVEEEGPERATWLLNRLTDIAQDQGLYRSHLHTPYLNTIDTRDEATFPGDMFMERRIRSLVRWNALATVMRANLNDDELGGHIASFASSATLYDVGLNHFFRAPTEEHGGDLVYYQGHSAPGIYAHAFLEGRIKEEQLNNFRREVDGQGLSSYPHPWLMPDFWQFPTVSMGLGPIQAIYQAHVMKYLENRELIPSQQRKVWAFLGDGEMDEPESLGALSLAGREHLDNLIFVVNCNLQRLDGPVRGNGKIIQELEGLFRGAGWNVIKVVWGRLWDPLLERDTQGLLRRRMEECVDGEYQAYKKNGGAYTREHFFGKYPELKEMVADMTDEEIYALNRGGHDPFKVYAAYHAAVNHTGQPTVILAKTIKGYATGAGEAVNKAHQMKKLDLDSLKGFRDRFNMPFSDKELETLPYYRPDEDSAELRYLRERRKALGGSVPVRRRESETLPVPALSVFNTFLEGSGERELSTTMAFVRMLSAIIKEKGIGERVVPIVPDEARTFGMEGMFRQLGIYSAGGQKYQPEDAGQVMYYREDTKGRILEEGINEAGAMSGWMAAATSYSNHNLPLVPFYIFYSMFGFQRVGDLAWAAGDLQARGFLLGATAGRTTLNGEGLQHQDGHSHILSSTVPNCVSYDPAYGYELAVILQDGLRRMYGEQENVFYYITLMNENYAHPPMPDGAEEGIRKGMYLLREGKPGRGKKAAKRVQLLGAGTILREVEAAADILREQYGIEADVWSVTSFNELRRDGMDAERWNMLHPEDKPRQSWVAQCLDGRSGPVVAATDYMKIYADQIRPYISAPYKVLGTDGFGRSDSRAKLREFFEVDRRFVTLAALKALADAGELEVSVVSKAMQEFGISADKVNPARA</sequence>
<feature type="domain" description="Transketolase-like C-terminal" evidence="13">
    <location>
        <begin position="719"/>
        <end position="857"/>
    </location>
</feature>
<dbReference type="InterPro" id="IPR005474">
    <property type="entry name" value="Transketolase_N"/>
</dbReference>
<feature type="domain" description="Pyruvate dehydrogenase E1 component middle" evidence="12">
    <location>
        <begin position="488"/>
        <end position="706"/>
    </location>
</feature>
<dbReference type="Pfam" id="PF22613">
    <property type="entry name" value="Transketolase_C_1"/>
    <property type="match status" value="1"/>
</dbReference>
<dbReference type="InterPro" id="IPR004660">
    <property type="entry name" value="PDH_E1"/>
</dbReference>
<dbReference type="InterPro" id="IPR009014">
    <property type="entry name" value="Transketo_C/PFOR_II"/>
</dbReference>
<evidence type="ECO:0000256" key="10">
    <source>
        <dbReference type="PIRSR" id="PIRSR000156-1"/>
    </source>
</evidence>
<dbReference type="Pfam" id="PF00456">
    <property type="entry name" value="Transketolase_N"/>
    <property type="match status" value="1"/>
</dbReference>
<dbReference type="KEGG" id="apac:S7S_04980"/>
<dbReference type="PANTHER" id="PTHR43825">
    <property type="entry name" value="PYRUVATE DEHYDROGENASE E1 COMPONENT"/>
    <property type="match status" value="1"/>
</dbReference>
<evidence type="ECO:0000259" key="13">
    <source>
        <dbReference type="Pfam" id="PF22613"/>
    </source>
</evidence>
<proteinExistence type="predicted"/>
<dbReference type="InterPro" id="IPR055152">
    <property type="entry name" value="Transketolase-like_C_2"/>
</dbReference>
<evidence type="ECO:0000256" key="5">
    <source>
        <dbReference type="ARBA" id="ARBA00023002"/>
    </source>
</evidence>
<keyword evidence="6 9" id="KW-0786">Thiamine pyrophosphate</keyword>
<reference evidence="14 15" key="1">
    <citation type="journal article" date="2012" name="J. Bacteriol.">
        <title>Genome sequence of an alkane-degrading bacterium, Alcanivorax pacificus type strain W11-5, isolated from deep sea sediment.</title>
        <authorList>
            <person name="Lai Q."/>
            <person name="Shao Z."/>
        </authorList>
    </citation>
    <scope>NUCLEOTIDE SEQUENCE [LARGE SCALE GENOMIC DNA]</scope>
    <source>
        <strain evidence="14 15">W11-5</strain>
    </source>
</reference>
<name>A0A0B4XK10_9GAMM</name>
<comment type="cofactor">
    <cofactor evidence="1 9">
        <name>thiamine diphosphate</name>
        <dbReference type="ChEBI" id="CHEBI:58937"/>
    </cofactor>
</comment>
<gene>
    <name evidence="14" type="primary">aceE</name>
    <name evidence="14" type="ORF">S7S_04980</name>
</gene>
<dbReference type="RefSeq" id="WP_008737303.1">
    <property type="nucleotide sequence ID" value="NZ_CP004387.1"/>
</dbReference>
<keyword evidence="10" id="KW-0479">Metal-binding</keyword>
<dbReference type="InterPro" id="IPR029061">
    <property type="entry name" value="THDP-binding"/>
</dbReference>
<keyword evidence="7 9" id="KW-0670">Pyruvate</keyword>
<evidence type="ECO:0000256" key="9">
    <source>
        <dbReference type="PIRNR" id="PIRNR000156"/>
    </source>
</evidence>
<comment type="cofactor">
    <cofactor evidence="10">
        <name>Mg(2+)</name>
        <dbReference type="ChEBI" id="CHEBI:18420"/>
    </cofactor>
</comment>
<evidence type="ECO:0000256" key="8">
    <source>
        <dbReference type="ARBA" id="ARBA00051231"/>
    </source>
</evidence>
<accession>A0A0B4XK10</accession>
<dbReference type="PIRSF" id="PIRSF000156">
    <property type="entry name" value="Pyruvate_dh_E1"/>
    <property type="match status" value="1"/>
</dbReference>
<dbReference type="STRING" id="391936.S7S_04980"/>
<feature type="domain" description="Transketolase N-terminal" evidence="11">
    <location>
        <begin position="145"/>
        <end position="302"/>
    </location>
</feature>
<dbReference type="FunFam" id="3.40.50.970:FF:000011">
    <property type="entry name" value="Pyruvate dehydrogenase E1 component"/>
    <property type="match status" value="1"/>
</dbReference>
<dbReference type="OrthoDB" id="9759664at2"/>
<evidence type="ECO:0000256" key="3">
    <source>
        <dbReference type="ARBA" id="ARBA00012281"/>
    </source>
</evidence>
<dbReference type="InterPro" id="IPR051157">
    <property type="entry name" value="PDH/Transketolase"/>
</dbReference>
<dbReference type="GO" id="GO:0004739">
    <property type="term" value="F:pyruvate dehydrogenase (acetyl-transferring) activity"/>
    <property type="evidence" value="ECO:0007669"/>
    <property type="project" value="UniProtKB-EC"/>
</dbReference>
<feature type="binding site" evidence="10">
    <location>
        <position position="239"/>
    </location>
    <ligand>
        <name>Mg(2+)</name>
        <dbReference type="ChEBI" id="CHEBI:18420"/>
    </ligand>
</feature>
<dbReference type="CDD" id="cd02017">
    <property type="entry name" value="TPP_E1_EcPDC_like"/>
    <property type="match status" value="1"/>
</dbReference>
<evidence type="ECO:0000313" key="15">
    <source>
        <dbReference type="Proteomes" id="UP000006764"/>
    </source>
</evidence>
<dbReference type="InterPro" id="IPR041621">
    <property type="entry name" value="PDH_E1_M"/>
</dbReference>
<dbReference type="Proteomes" id="UP000006764">
    <property type="component" value="Chromosome"/>
</dbReference>